<accession>A0A8B8BQS9</accession>
<dbReference type="GO" id="GO:0005634">
    <property type="term" value="C:nucleus"/>
    <property type="evidence" value="ECO:0007669"/>
    <property type="project" value="TreeGrafter"/>
</dbReference>
<evidence type="ECO:0000313" key="4">
    <source>
        <dbReference type="RefSeq" id="XP_022305703.1"/>
    </source>
</evidence>
<dbReference type="AlphaFoldDB" id="A0A8B8BQS9"/>
<dbReference type="InterPro" id="IPR050863">
    <property type="entry name" value="CenT-Element_Derived"/>
</dbReference>
<feature type="domain" description="DDE-1" evidence="2">
    <location>
        <begin position="52"/>
        <end position="204"/>
    </location>
</feature>
<evidence type="ECO:0000259" key="2">
    <source>
        <dbReference type="Pfam" id="PF03184"/>
    </source>
</evidence>
<dbReference type="PANTHER" id="PTHR19303:SF73">
    <property type="entry name" value="PROTEIN PDC2"/>
    <property type="match status" value="1"/>
</dbReference>
<reference evidence="4" key="1">
    <citation type="submission" date="2025-08" db="UniProtKB">
        <authorList>
            <consortium name="RefSeq"/>
        </authorList>
    </citation>
    <scope>IDENTIFICATION</scope>
    <source>
        <tissue evidence="4">Whole sample</tissue>
    </source>
</reference>
<feature type="compositionally biased region" description="Acidic residues" evidence="1">
    <location>
        <begin position="219"/>
        <end position="231"/>
    </location>
</feature>
<evidence type="ECO:0000313" key="3">
    <source>
        <dbReference type="Proteomes" id="UP000694844"/>
    </source>
</evidence>
<dbReference type="InterPro" id="IPR036397">
    <property type="entry name" value="RNaseH_sf"/>
</dbReference>
<dbReference type="Proteomes" id="UP000694844">
    <property type="component" value="Chromosome 9"/>
</dbReference>
<dbReference type="PANTHER" id="PTHR19303">
    <property type="entry name" value="TRANSPOSON"/>
    <property type="match status" value="1"/>
</dbReference>
<name>A0A8B8BQS9_CRAVI</name>
<keyword evidence="3" id="KW-1185">Reference proteome</keyword>
<dbReference type="Pfam" id="PF03184">
    <property type="entry name" value="DDE_1"/>
    <property type="match status" value="1"/>
</dbReference>
<dbReference type="GO" id="GO:0003677">
    <property type="term" value="F:DNA binding"/>
    <property type="evidence" value="ECO:0007669"/>
    <property type="project" value="TreeGrafter"/>
</dbReference>
<dbReference type="GeneID" id="111112484"/>
<dbReference type="KEGG" id="cvn:111112484"/>
<dbReference type="InterPro" id="IPR004875">
    <property type="entry name" value="DDE_SF_endonuclease_dom"/>
</dbReference>
<evidence type="ECO:0000256" key="1">
    <source>
        <dbReference type="SAM" id="MobiDB-lite"/>
    </source>
</evidence>
<dbReference type="RefSeq" id="XP_022305703.1">
    <property type="nucleotide sequence ID" value="XM_022449995.1"/>
</dbReference>
<protein>
    <submittedName>
        <fullName evidence="4">Tigger transposable element-derived protein 4-like</fullName>
    </submittedName>
</protein>
<dbReference type="Gene3D" id="3.30.420.10">
    <property type="entry name" value="Ribonuclease H-like superfamily/Ribonuclease H"/>
    <property type="match status" value="1"/>
</dbReference>
<sequence>MTDWAAELKTLLSEYNPNDIFNADETGLFFRLLPDKTLDFKGADCHGGKCSKDRLTVLVCANMSGSGKIPLYVIGKAKNPRCFKNVKTLPTHFSNWLRSLDRKFQHQKRKVAVIVDNCPAHPKVPGLKAIKLIFLPPNTTSKTQPMDSGVIQNLKVHYRKLVILKQLKAYEDTTEPAVISVLDALCLLSKAWANITAKTITNCFRHANFTSEQPADPCSEVDDDEDDPEDDIPLRLRVPFEEYANVDQELTTSEAVSDNAIVNSILEARK</sequence>
<proteinExistence type="predicted"/>
<dbReference type="OrthoDB" id="6157693at2759"/>
<feature type="region of interest" description="Disordered" evidence="1">
    <location>
        <begin position="213"/>
        <end position="233"/>
    </location>
</feature>
<organism evidence="3 4">
    <name type="scientific">Crassostrea virginica</name>
    <name type="common">Eastern oyster</name>
    <dbReference type="NCBI Taxonomy" id="6565"/>
    <lineage>
        <taxon>Eukaryota</taxon>
        <taxon>Metazoa</taxon>
        <taxon>Spiralia</taxon>
        <taxon>Lophotrochozoa</taxon>
        <taxon>Mollusca</taxon>
        <taxon>Bivalvia</taxon>
        <taxon>Autobranchia</taxon>
        <taxon>Pteriomorphia</taxon>
        <taxon>Ostreida</taxon>
        <taxon>Ostreoidea</taxon>
        <taxon>Ostreidae</taxon>
        <taxon>Crassostrea</taxon>
    </lineage>
</organism>
<gene>
    <name evidence="4" type="primary">LOC111112484</name>
</gene>